<keyword evidence="2" id="KW-0597">Phosphoprotein</keyword>
<sequence>MKKINILLVCNAGMSTSLLIEKMEKAGVAKGIDATVDARPIEDIKSYLPGKEVILLGPQVRFKEKQIRAMVEDQIPVSVIDMSAYGTMNGEKVLQQALGLVSQAQ</sequence>
<protein>
    <submittedName>
        <fullName evidence="9">PTS sugar transporter subunit IIB</fullName>
    </submittedName>
</protein>
<organism evidence="9 10">
    <name type="scientific">Enterococcus casseliflavus</name>
    <name type="common">Enterococcus flavescens</name>
    <dbReference type="NCBI Taxonomy" id="37734"/>
    <lineage>
        <taxon>Bacteria</taxon>
        <taxon>Bacillati</taxon>
        <taxon>Bacillota</taxon>
        <taxon>Bacilli</taxon>
        <taxon>Lactobacillales</taxon>
        <taxon>Enterococcaceae</taxon>
        <taxon>Enterococcus</taxon>
    </lineage>
</organism>
<evidence type="ECO:0000256" key="6">
    <source>
        <dbReference type="ARBA" id="ARBA00022777"/>
    </source>
</evidence>
<dbReference type="Proteomes" id="UP001253851">
    <property type="component" value="Unassembled WGS sequence"/>
</dbReference>
<dbReference type="InterPro" id="IPR003501">
    <property type="entry name" value="PTS_EIIB_2/3"/>
</dbReference>
<dbReference type="InterPro" id="IPR013012">
    <property type="entry name" value="PTS_EIIB_3"/>
</dbReference>
<evidence type="ECO:0000256" key="1">
    <source>
        <dbReference type="ARBA" id="ARBA00022448"/>
    </source>
</evidence>
<dbReference type="GO" id="GO:0009401">
    <property type="term" value="P:phosphoenolpyruvate-dependent sugar phosphotransferase system"/>
    <property type="evidence" value="ECO:0007669"/>
    <property type="project" value="UniProtKB-KW"/>
</dbReference>
<accession>A0ABD5FFL5</accession>
<evidence type="ECO:0000259" key="8">
    <source>
        <dbReference type="PROSITE" id="PS51100"/>
    </source>
</evidence>
<evidence type="ECO:0000256" key="2">
    <source>
        <dbReference type="ARBA" id="ARBA00022553"/>
    </source>
</evidence>
<evidence type="ECO:0000313" key="9">
    <source>
        <dbReference type="EMBL" id="MDT2981024.1"/>
    </source>
</evidence>
<keyword evidence="6" id="KW-0418">Kinase</keyword>
<keyword evidence="4" id="KW-0808">Transferase</keyword>
<dbReference type="EMBL" id="JARQDZ010000001">
    <property type="protein sequence ID" value="MDT2981024.1"/>
    <property type="molecule type" value="Genomic_DNA"/>
</dbReference>
<dbReference type="PROSITE" id="PS51100">
    <property type="entry name" value="PTS_EIIB_TYPE_3"/>
    <property type="match status" value="1"/>
</dbReference>
<evidence type="ECO:0000256" key="4">
    <source>
        <dbReference type="ARBA" id="ARBA00022679"/>
    </source>
</evidence>
<dbReference type="CDD" id="cd05564">
    <property type="entry name" value="PTS_IIB_chitobiose_lichenan"/>
    <property type="match status" value="1"/>
</dbReference>
<feature type="modified residue" description="Phosphocysteine; by EIIA" evidence="7">
    <location>
        <position position="10"/>
    </location>
</feature>
<feature type="domain" description="PTS EIIB type-3" evidence="8">
    <location>
        <begin position="3"/>
        <end position="105"/>
    </location>
</feature>
<dbReference type="InterPro" id="IPR051819">
    <property type="entry name" value="PTS_sugar-specific_EIIB"/>
</dbReference>
<comment type="caution">
    <text evidence="9">The sequence shown here is derived from an EMBL/GenBank/DDBJ whole genome shotgun (WGS) entry which is preliminary data.</text>
</comment>
<proteinExistence type="predicted"/>
<evidence type="ECO:0000256" key="7">
    <source>
        <dbReference type="PROSITE-ProRule" id="PRU00423"/>
    </source>
</evidence>
<keyword evidence="1" id="KW-0813">Transport</keyword>
<dbReference type="GO" id="GO:0016301">
    <property type="term" value="F:kinase activity"/>
    <property type="evidence" value="ECO:0007669"/>
    <property type="project" value="UniProtKB-KW"/>
</dbReference>
<keyword evidence="5" id="KW-0598">Phosphotransferase system</keyword>
<dbReference type="AlphaFoldDB" id="A0ABD5FFL5"/>
<dbReference type="RefSeq" id="WP_270290632.1">
    <property type="nucleotide sequence ID" value="NZ_CP119393.1"/>
</dbReference>
<evidence type="ECO:0000256" key="5">
    <source>
        <dbReference type="ARBA" id="ARBA00022683"/>
    </source>
</evidence>
<name>A0ABD5FFL5_ENTCA</name>
<dbReference type="PANTHER" id="PTHR34581">
    <property type="entry name" value="PTS SYSTEM N,N'-DIACETYLCHITOBIOSE-SPECIFIC EIIB COMPONENT"/>
    <property type="match status" value="1"/>
</dbReference>
<reference evidence="9 10" key="1">
    <citation type="submission" date="2023-03" db="EMBL/GenBank/DDBJ databases">
        <authorList>
            <person name="Shen W."/>
            <person name="Cai J."/>
        </authorList>
    </citation>
    <scope>NUCLEOTIDE SEQUENCE [LARGE SCALE GENOMIC DNA]</scope>
    <source>
        <strain evidence="9 10">B516</strain>
    </source>
</reference>
<evidence type="ECO:0000256" key="3">
    <source>
        <dbReference type="ARBA" id="ARBA00022597"/>
    </source>
</evidence>
<dbReference type="Pfam" id="PF02302">
    <property type="entry name" value="PTS_IIB"/>
    <property type="match status" value="1"/>
</dbReference>
<keyword evidence="3 9" id="KW-0762">Sugar transport</keyword>
<gene>
    <name evidence="9" type="ORF">P7I34_00015</name>
</gene>
<evidence type="ECO:0000313" key="10">
    <source>
        <dbReference type="Proteomes" id="UP001253851"/>
    </source>
</evidence>
<dbReference type="InterPro" id="IPR036095">
    <property type="entry name" value="PTS_EIIB-like_sf"/>
</dbReference>
<dbReference type="PANTHER" id="PTHR34581:SF2">
    <property type="entry name" value="PTS SYSTEM N,N'-DIACETYLCHITOBIOSE-SPECIFIC EIIB COMPONENT"/>
    <property type="match status" value="1"/>
</dbReference>
<dbReference type="SUPFAM" id="SSF52794">
    <property type="entry name" value="PTS system IIB component-like"/>
    <property type="match status" value="1"/>
</dbReference>
<dbReference type="Gene3D" id="3.40.50.2300">
    <property type="match status" value="1"/>
</dbReference>